<dbReference type="Pfam" id="PF01370">
    <property type="entry name" value="Epimerase"/>
    <property type="match status" value="1"/>
</dbReference>
<evidence type="ECO:0000313" key="2">
    <source>
        <dbReference type="EMBL" id="HJF15173.1"/>
    </source>
</evidence>
<gene>
    <name evidence="2" type="ORF">K8V32_10290</name>
</gene>
<dbReference type="RefSeq" id="WP_303906809.1">
    <property type="nucleotide sequence ID" value="NZ_DYXC01000116.1"/>
</dbReference>
<sequence length="321" mass="34595">MTIPTPSAATKHVVIGAGPAGRATAKYLQAQGHHVSLVSRSGTGPEVAGVHRIPLDATDSNALTDVVNGAAAMYNCMNPTAYTRWAQEWPPLHRSLLHAAQTTGAVLVTLSNLYMYGPMRQHALITPHSTEQPQDAKGEIRGRMDRETLHAHQRGALRAVIVRASDFIGPELGDNGHATRNIPTIAAGRTVRVIGSADQPHSWTNIDDVAATLATVAARDDAHGRIWFAPTNPPVTQRELTGDLARALNRPTPKVSAVPQRMLKLLALASPMLRELHSISYQFTNPWVIDSSATTRTLGLHPTDWETIIQQAAHGNLPQSS</sequence>
<reference evidence="2" key="1">
    <citation type="journal article" date="2021" name="PeerJ">
        <title>Extensive microbial diversity within the chicken gut microbiome revealed by metagenomics and culture.</title>
        <authorList>
            <person name="Gilroy R."/>
            <person name="Ravi A."/>
            <person name="Getino M."/>
            <person name="Pursley I."/>
            <person name="Horton D.L."/>
            <person name="Alikhan N.F."/>
            <person name="Baker D."/>
            <person name="Gharbi K."/>
            <person name="Hall N."/>
            <person name="Watson M."/>
            <person name="Adriaenssens E.M."/>
            <person name="Foster-Nyarko E."/>
            <person name="Jarju S."/>
            <person name="Secka A."/>
            <person name="Antonio M."/>
            <person name="Oren A."/>
            <person name="Chaudhuri R.R."/>
            <person name="La Ragione R."/>
            <person name="Hildebrand F."/>
            <person name="Pallen M.J."/>
        </authorList>
    </citation>
    <scope>NUCLEOTIDE SEQUENCE</scope>
    <source>
        <strain evidence="2">ChiHjej13B12-14962</strain>
    </source>
</reference>
<dbReference type="AlphaFoldDB" id="A0A921K843"/>
<dbReference type="SUPFAM" id="SSF51735">
    <property type="entry name" value="NAD(P)-binding Rossmann-fold domains"/>
    <property type="match status" value="1"/>
</dbReference>
<dbReference type="InterPro" id="IPR001509">
    <property type="entry name" value="Epimerase_deHydtase"/>
</dbReference>
<dbReference type="PANTHER" id="PTHR43245">
    <property type="entry name" value="BIFUNCTIONAL POLYMYXIN RESISTANCE PROTEIN ARNA"/>
    <property type="match status" value="1"/>
</dbReference>
<evidence type="ECO:0000259" key="1">
    <source>
        <dbReference type="Pfam" id="PF01370"/>
    </source>
</evidence>
<dbReference type="PANTHER" id="PTHR43245:SF13">
    <property type="entry name" value="UDP-D-APIOSE_UDP-D-XYLOSE SYNTHASE 2"/>
    <property type="match status" value="1"/>
</dbReference>
<name>A0A921K843_9MICC</name>
<organism evidence="2 3">
    <name type="scientific">Enteractinococcus helveticum</name>
    <dbReference type="NCBI Taxonomy" id="1837282"/>
    <lineage>
        <taxon>Bacteria</taxon>
        <taxon>Bacillati</taxon>
        <taxon>Actinomycetota</taxon>
        <taxon>Actinomycetes</taxon>
        <taxon>Micrococcales</taxon>
        <taxon>Micrococcaceae</taxon>
    </lineage>
</organism>
<reference evidence="2" key="2">
    <citation type="submission" date="2021-09" db="EMBL/GenBank/DDBJ databases">
        <authorList>
            <person name="Gilroy R."/>
        </authorList>
    </citation>
    <scope>NUCLEOTIDE SEQUENCE</scope>
    <source>
        <strain evidence="2">ChiHjej13B12-14962</strain>
    </source>
</reference>
<accession>A0A921K843</accession>
<dbReference type="InterPro" id="IPR050177">
    <property type="entry name" value="Lipid_A_modif_metabolic_enz"/>
</dbReference>
<dbReference type="Proteomes" id="UP000703315">
    <property type="component" value="Unassembled WGS sequence"/>
</dbReference>
<dbReference type="EMBL" id="DYXC01000116">
    <property type="protein sequence ID" value="HJF15173.1"/>
    <property type="molecule type" value="Genomic_DNA"/>
</dbReference>
<proteinExistence type="predicted"/>
<feature type="domain" description="NAD-dependent epimerase/dehydratase" evidence="1">
    <location>
        <begin position="14"/>
        <end position="225"/>
    </location>
</feature>
<protein>
    <submittedName>
        <fullName evidence="2">NAD-dependent epimerase/dehydratase family protein</fullName>
    </submittedName>
</protein>
<dbReference type="InterPro" id="IPR036291">
    <property type="entry name" value="NAD(P)-bd_dom_sf"/>
</dbReference>
<evidence type="ECO:0000313" key="3">
    <source>
        <dbReference type="Proteomes" id="UP000703315"/>
    </source>
</evidence>
<comment type="caution">
    <text evidence="2">The sequence shown here is derived from an EMBL/GenBank/DDBJ whole genome shotgun (WGS) entry which is preliminary data.</text>
</comment>
<dbReference type="Gene3D" id="3.40.50.720">
    <property type="entry name" value="NAD(P)-binding Rossmann-like Domain"/>
    <property type="match status" value="1"/>
</dbReference>